<evidence type="ECO:0000313" key="2">
    <source>
        <dbReference type="Proteomes" id="UP001447188"/>
    </source>
</evidence>
<dbReference type="EMBL" id="JBBBZM010000158">
    <property type="protein sequence ID" value="KAL0632661.1"/>
    <property type="molecule type" value="Genomic_DNA"/>
</dbReference>
<accession>A0ABR3G9N6</accession>
<name>A0ABR3G9N6_9PEZI</name>
<comment type="caution">
    <text evidence="1">The sequence shown here is derived from an EMBL/GenBank/DDBJ whole genome shotgun (WGS) entry which is preliminary data.</text>
</comment>
<evidence type="ECO:0000313" key="1">
    <source>
        <dbReference type="EMBL" id="KAL0632661.1"/>
    </source>
</evidence>
<sequence>MLEDGAALPVGIAPAFLVAARTFERERIKDKLRDWVGVGVNGLLWRMLNGWVRSMKEFKEADFTLG</sequence>
<gene>
    <name evidence="1" type="ORF">Q9L58_008466</name>
</gene>
<dbReference type="Proteomes" id="UP001447188">
    <property type="component" value="Unassembled WGS sequence"/>
</dbReference>
<reference evidence="1 2" key="1">
    <citation type="submission" date="2024-02" db="EMBL/GenBank/DDBJ databases">
        <title>Discinaceae phylogenomics.</title>
        <authorList>
            <person name="Dirks A.C."/>
            <person name="James T.Y."/>
        </authorList>
    </citation>
    <scope>NUCLEOTIDE SEQUENCE [LARGE SCALE GENOMIC DNA]</scope>
    <source>
        <strain evidence="1 2">ACD0624</strain>
    </source>
</reference>
<keyword evidence="2" id="KW-1185">Reference proteome</keyword>
<protein>
    <submittedName>
        <fullName evidence="1">Uncharacterized protein</fullName>
    </submittedName>
</protein>
<organism evidence="1 2">
    <name type="scientific">Discina gigas</name>
    <dbReference type="NCBI Taxonomy" id="1032678"/>
    <lineage>
        <taxon>Eukaryota</taxon>
        <taxon>Fungi</taxon>
        <taxon>Dikarya</taxon>
        <taxon>Ascomycota</taxon>
        <taxon>Pezizomycotina</taxon>
        <taxon>Pezizomycetes</taxon>
        <taxon>Pezizales</taxon>
        <taxon>Discinaceae</taxon>
        <taxon>Discina</taxon>
    </lineage>
</organism>
<proteinExistence type="predicted"/>